<dbReference type="GO" id="GO:0016301">
    <property type="term" value="F:kinase activity"/>
    <property type="evidence" value="ECO:0007669"/>
    <property type="project" value="InterPro"/>
</dbReference>
<dbReference type="Pfam" id="PF19279">
    <property type="entry name" value="YegS_C"/>
    <property type="match status" value="1"/>
</dbReference>
<evidence type="ECO:0000259" key="1">
    <source>
        <dbReference type="PROSITE" id="PS50146"/>
    </source>
</evidence>
<proteinExistence type="predicted"/>
<protein>
    <recommendedName>
        <fullName evidence="1">DAGKc domain-containing protein</fullName>
    </recommendedName>
</protein>
<sequence>MSQSIVLIYNPSSGYFIENGIDDPEQYFQAQWDEQAPEGELALLSIETIRNGTLRACLLRIQPDQVWIAGGDGSAIAVAELAVELNIPLGVLPCGTMNLLARDIGMSLDITQAFQQLHDSDVQPIDMATVNGRRFLCISNLGMSTRLTEQREQLRQQSGWVRWPLMFGYMLKYLFAYPTLDVQIRQGNDVHILRTRSISISNNPLASHSWLIPERKRLDGGKLGIYIIQERSVWSLPRMIFRLFSRDWQDDDDLLHFSADAVRISFRRSSKKVQIMSDGELSQETLPLEYQTLPKALQVLRPKEAL</sequence>
<evidence type="ECO:0000313" key="2">
    <source>
        <dbReference type="EMBL" id="RVU31730.1"/>
    </source>
</evidence>
<dbReference type="InterPro" id="IPR016064">
    <property type="entry name" value="NAD/diacylglycerol_kinase_sf"/>
</dbReference>
<dbReference type="Gene3D" id="2.60.200.40">
    <property type="match status" value="1"/>
</dbReference>
<dbReference type="SUPFAM" id="SSF111331">
    <property type="entry name" value="NAD kinase/diacylglycerol kinase-like"/>
    <property type="match status" value="1"/>
</dbReference>
<dbReference type="Proteomes" id="UP000282818">
    <property type="component" value="Unassembled WGS sequence"/>
</dbReference>
<name>A0A437QB14_9GAMM</name>
<dbReference type="Gene3D" id="3.40.50.10330">
    <property type="entry name" value="Probable inorganic polyphosphate/atp-NAD kinase, domain 1"/>
    <property type="match status" value="1"/>
</dbReference>
<keyword evidence="3" id="KW-1185">Reference proteome</keyword>
<reference evidence="2 3" key="1">
    <citation type="submission" date="2019-01" db="EMBL/GenBank/DDBJ databases">
        <authorList>
            <person name="Chen W.-M."/>
        </authorList>
    </citation>
    <scope>NUCLEOTIDE SEQUENCE [LARGE SCALE GENOMIC DNA]</scope>
    <source>
        <strain evidence="2 3">HPM-16</strain>
    </source>
</reference>
<gene>
    <name evidence="2" type="ORF">EOE65_07055</name>
</gene>
<comment type="caution">
    <text evidence="2">The sequence shown here is derived from an EMBL/GenBank/DDBJ whole genome shotgun (WGS) entry which is preliminary data.</text>
</comment>
<dbReference type="PROSITE" id="PS50146">
    <property type="entry name" value="DAGK"/>
    <property type="match status" value="1"/>
</dbReference>
<dbReference type="AlphaFoldDB" id="A0A437QB14"/>
<accession>A0A437QB14</accession>
<dbReference type="RefSeq" id="WP_127693589.1">
    <property type="nucleotide sequence ID" value="NZ_SACQ01000002.1"/>
</dbReference>
<dbReference type="InterPro" id="IPR045540">
    <property type="entry name" value="YegS/DAGK_C"/>
</dbReference>
<evidence type="ECO:0000313" key="3">
    <source>
        <dbReference type="Proteomes" id="UP000282818"/>
    </source>
</evidence>
<dbReference type="Pfam" id="PF00781">
    <property type="entry name" value="DAGK_cat"/>
    <property type="match status" value="1"/>
</dbReference>
<organism evidence="2 3">
    <name type="scientific">Neptunomonas marina</name>
    <dbReference type="NCBI Taxonomy" id="1815562"/>
    <lineage>
        <taxon>Bacteria</taxon>
        <taxon>Pseudomonadati</taxon>
        <taxon>Pseudomonadota</taxon>
        <taxon>Gammaproteobacteria</taxon>
        <taxon>Oceanospirillales</taxon>
        <taxon>Oceanospirillaceae</taxon>
        <taxon>Neptunomonas</taxon>
    </lineage>
</organism>
<feature type="domain" description="DAGKc" evidence="1">
    <location>
        <begin position="62"/>
        <end position="134"/>
    </location>
</feature>
<dbReference type="InterPro" id="IPR017438">
    <property type="entry name" value="ATP-NAD_kinase_N"/>
</dbReference>
<dbReference type="EMBL" id="SACQ01000002">
    <property type="protein sequence ID" value="RVU31730.1"/>
    <property type="molecule type" value="Genomic_DNA"/>
</dbReference>
<dbReference type="InterPro" id="IPR001206">
    <property type="entry name" value="Diacylglycerol_kinase_cat_dom"/>
</dbReference>